<feature type="short sequence motif" description="Histidine triad motif" evidence="1">
    <location>
        <begin position="96"/>
        <end position="100"/>
    </location>
</feature>
<dbReference type="KEGG" id="pft:JBW_01007"/>
<name>I9NSW3_9FIRM</name>
<gene>
    <name evidence="3" type="ORF">JBW_01007</name>
</gene>
<dbReference type="AlphaFoldDB" id="I9NSW3"/>
<dbReference type="Gene3D" id="3.30.428.10">
    <property type="entry name" value="HIT-like"/>
    <property type="match status" value="1"/>
</dbReference>
<evidence type="ECO:0000313" key="4">
    <source>
        <dbReference type="Proteomes" id="UP000005361"/>
    </source>
</evidence>
<dbReference type="HOGENOM" id="CLU_123330_2_0_9"/>
<dbReference type="EMBL" id="CP010978">
    <property type="protein sequence ID" value="AJQ26359.1"/>
    <property type="molecule type" value="Genomic_DNA"/>
</dbReference>
<evidence type="ECO:0000313" key="3">
    <source>
        <dbReference type="EMBL" id="AJQ26359.1"/>
    </source>
</evidence>
<reference evidence="4" key="2">
    <citation type="submission" date="2015-02" db="EMBL/GenBank/DDBJ databases">
        <title>Complete Genome Sequence of Pelosinus fermentans JBW45.</title>
        <authorList>
            <person name="De Leon K.B."/>
            <person name="Utturkar S.M."/>
            <person name="Camilleri L.B."/>
            <person name="Arkin A.P."/>
            <person name="Fields M.W."/>
            <person name="Brown S.D."/>
            <person name="Wall J.D."/>
        </authorList>
    </citation>
    <scope>NUCLEOTIDE SEQUENCE [LARGE SCALE GENOMIC DNA]</scope>
    <source>
        <strain evidence="4">JBW45</strain>
    </source>
</reference>
<protein>
    <submittedName>
        <fullName evidence="3">Cwf19-like, domain 1-containing protein</fullName>
    </submittedName>
</protein>
<organism evidence="3 4">
    <name type="scientific">Pelosinus fermentans JBW45</name>
    <dbReference type="NCBI Taxonomy" id="1192197"/>
    <lineage>
        <taxon>Bacteria</taxon>
        <taxon>Bacillati</taxon>
        <taxon>Bacillota</taxon>
        <taxon>Negativicutes</taxon>
        <taxon>Selenomonadales</taxon>
        <taxon>Sporomusaceae</taxon>
        <taxon>Pelosinus</taxon>
    </lineage>
</organism>
<accession>I9NSW3</accession>
<dbReference type="InterPro" id="IPR011146">
    <property type="entry name" value="HIT-like"/>
</dbReference>
<evidence type="ECO:0000256" key="1">
    <source>
        <dbReference type="PROSITE-ProRule" id="PRU00464"/>
    </source>
</evidence>
<feature type="domain" description="HIT" evidence="2">
    <location>
        <begin position="7"/>
        <end position="111"/>
    </location>
</feature>
<reference evidence="3 4" key="1">
    <citation type="journal article" date="2015" name="Genome Announc.">
        <title>Complete Genome Sequence of Pelosinus fermentans JBW45, a Member of a Remarkably Competitive Group of Negativicutes in the Firmicutes Phylum.</title>
        <authorList>
            <person name="De Leon K.B."/>
            <person name="Utturkar S.M."/>
            <person name="Camilleri L.B."/>
            <person name="Elias D.A."/>
            <person name="Arkin A.P."/>
            <person name="Fields M.W."/>
            <person name="Brown S.D."/>
            <person name="Wall J.D."/>
        </authorList>
    </citation>
    <scope>NUCLEOTIDE SEQUENCE [LARGE SCALE GENOMIC DNA]</scope>
    <source>
        <strain evidence="3 4">JBW45</strain>
    </source>
</reference>
<dbReference type="STRING" id="1192197.JBW_01007"/>
<proteinExistence type="predicted"/>
<dbReference type="GO" id="GO:0003824">
    <property type="term" value="F:catalytic activity"/>
    <property type="evidence" value="ECO:0007669"/>
    <property type="project" value="InterPro"/>
</dbReference>
<dbReference type="OrthoDB" id="9784774at2"/>
<dbReference type="RefSeq" id="WP_007955665.1">
    <property type="nucleotide sequence ID" value="NZ_CP010978.1"/>
</dbReference>
<dbReference type="Pfam" id="PF01230">
    <property type="entry name" value="HIT"/>
    <property type="match status" value="1"/>
</dbReference>
<dbReference type="SUPFAM" id="SSF54197">
    <property type="entry name" value="HIT-like"/>
    <property type="match status" value="1"/>
</dbReference>
<sequence>MSIGNDCFYCLKDQRLDDLMIEISKMEVSTLYLFKEQTYEGRCVLAYKGHQNHLTELDDKEYALYMKDLARAAKAIMKAFNPDKLNYGAYSDKLSHLHFHLVPKYQDGPSWGGTFEMMPAKKVLLSEAEYIKMINLIQKNL</sequence>
<evidence type="ECO:0000259" key="2">
    <source>
        <dbReference type="PROSITE" id="PS51084"/>
    </source>
</evidence>
<dbReference type="InterPro" id="IPR036265">
    <property type="entry name" value="HIT-like_sf"/>
</dbReference>
<dbReference type="PROSITE" id="PS51084">
    <property type="entry name" value="HIT_2"/>
    <property type="match status" value="1"/>
</dbReference>
<dbReference type="Proteomes" id="UP000005361">
    <property type="component" value="Chromosome"/>
</dbReference>